<organism evidence="1 2">
    <name type="scientific">Sodalis ligni</name>
    <dbReference type="NCBI Taxonomy" id="2697027"/>
    <lineage>
        <taxon>Bacteria</taxon>
        <taxon>Pseudomonadati</taxon>
        <taxon>Pseudomonadota</taxon>
        <taxon>Gammaproteobacteria</taxon>
        <taxon>Enterobacterales</taxon>
        <taxon>Bruguierivoracaceae</taxon>
        <taxon>Sodalis</taxon>
    </lineage>
</organism>
<evidence type="ECO:0000313" key="2">
    <source>
        <dbReference type="Proteomes" id="UP000294555"/>
    </source>
</evidence>
<sequence>MKTLGFILESVLEEIGTGKKLFTPESGTQEALDKFQKIAKAISYADSEGLLEQCQFGIADFTDRLIFSRVLVTGGVTEKGQEFLRLRFSDRHQKVG</sequence>
<comment type="caution">
    <text evidence="1">The sequence shown here is derived from an EMBL/GenBank/DDBJ whole genome shotgun (WGS) entry which is preliminary data.</text>
</comment>
<accession>A0A4R1N930</accession>
<reference evidence="1 2" key="1">
    <citation type="submission" date="2019-02" db="EMBL/GenBank/DDBJ databases">
        <title>Investigation of anaerobic lignin degradation for improved lignocellulosic biofuels.</title>
        <authorList>
            <person name="Deangelis K."/>
        </authorList>
    </citation>
    <scope>NUCLEOTIDE SEQUENCE [LARGE SCALE GENOMIC DNA]</scope>
    <source>
        <strain evidence="1 2">159R</strain>
    </source>
</reference>
<dbReference type="AlphaFoldDB" id="A0A4R1N930"/>
<gene>
    <name evidence="1" type="ORF">EZJ58_1826</name>
</gene>
<protein>
    <submittedName>
        <fullName evidence="1">Uncharacterized protein</fullName>
    </submittedName>
</protein>
<evidence type="ECO:0000313" key="1">
    <source>
        <dbReference type="EMBL" id="TCL03743.1"/>
    </source>
</evidence>
<dbReference type="EMBL" id="SJOI01000001">
    <property type="protein sequence ID" value="TCL03743.1"/>
    <property type="molecule type" value="Genomic_DNA"/>
</dbReference>
<dbReference type="OrthoDB" id="6428583at2"/>
<name>A0A4R1N930_9GAMM</name>
<keyword evidence="2" id="KW-1185">Reference proteome</keyword>
<dbReference type="RefSeq" id="WP_132922584.1">
    <property type="nucleotide sequence ID" value="NZ_SJOI01000001.1"/>
</dbReference>
<dbReference type="Proteomes" id="UP000294555">
    <property type="component" value="Unassembled WGS sequence"/>
</dbReference>
<proteinExistence type="predicted"/>